<evidence type="ECO:0000313" key="3">
    <source>
        <dbReference type="Proteomes" id="UP000034894"/>
    </source>
</evidence>
<keyword evidence="1" id="KW-0812">Transmembrane</keyword>
<evidence type="ECO:0008006" key="4">
    <source>
        <dbReference type="Google" id="ProtNLM"/>
    </source>
</evidence>
<organism evidence="2 3">
    <name type="scientific">Candidatus Gottesmanbacteria bacterium GW2011_GWA2_43_14</name>
    <dbReference type="NCBI Taxonomy" id="1618443"/>
    <lineage>
        <taxon>Bacteria</taxon>
        <taxon>Candidatus Gottesmaniibacteriota</taxon>
    </lineage>
</organism>
<keyword evidence="1" id="KW-1133">Transmembrane helix</keyword>
<name>A0A0G1DLZ8_9BACT</name>
<feature type="transmembrane region" description="Helical" evidence="1">
    <location>
        <begin position="379"/>
        <end position="399"/>
    </location>
</feature>
<dbReference type="PANTHER" id="PTHR38454:SF1">
    <property type="entry name" value="INTEGRAL MEMBRANE PROTEIN"/>
    <property type="match status" value="1"/>
</dbReference>
<feature type="transmembrane region" description="Helical" evidence="1">
    <location>
        <begin position="152"/>
        <end position="170"/>
    </location>
</feature>
<accession>A0A0G1DLZ8</accession>
<dbReference type="EMBL" id="LCFP01000001">
    <property type="protein sequence ID" value="KKS98649.1"/>
    <property type="molecule type" value="Genomic_DNA"/>
</dbReference>
<dbReference type="AlphaFoldDB" id="A0A0G1DLZ8"/>
<feature type="transmembrane region" description="Helical" evidence="1">
    <location>
        <begin position="487"/>
        <end position="505"/>
    </location>
</feature>
<reference evidence="2 3" key="1">
    <citation type="journal article" date="2015" name="Nature">
        <title>rRNA introns, odd ribosomes, and small enigmatic genomes across a large radiation of phyla.</title>
        <authorList>
            <person name="Brown C.T."/>
            <person name="Hug L.A."/>
            <person name="Thomas B.C."/>
            <person name="Sharon I."/>
            <person name="Castelle C.J."/>
            <person name="Singh A."/>
            <person name="Wilkins M.J."/>
            <person name="Williams K.H."/>
            <person name="Banfield J.F."/>
        </authorList>
    </citation>
    <scope>NUCLEOTIDE SEQUENCE [LARGE SCALE GENOMIC DNA]</scope>
</reference>
<feature type="transmembrane region" description="Helical" evidence="1">
    <location>
        <begin position="420"/>
        <end position="439"/>
    </location>
</feature>
<dbReference type="Proteomes" id="UP000034894">
    <property type="component" value="Unassembled WGS sequence"/>
</dbReference>
<comment type="caution">
    <text evidence="2">The sequence shown here is derived from an EMBL/GenBank/DDBJ whole genome shotgun (WGS) entry which is preliminary data.</text>
</comment>
<dbReference type="STRING" id="1618443.UV73_C0001G0170"/>
<feature type="transmembrane region" description="Helical" evidence="1">
    <location>
        <begin position="124"/>
        <end position="143"/>
    </location>
</feature>
<feature type="transmembrane region" description="Helical" evidence="1">
    <location>
        <begin position="6"/>
        <end position="24"/>
    </location>
</feature>
<feature type="transmembrane region" description="Helical" evidence="1">
    <location>
        <begin position="459"/>
        <end position="480"/>
    </location>
</feature>
<dbReference type="InterPro" id="IPR018580">
    <property type="entry name" value="Uncharacterised_YfhO"/>
</dbReference>
<feature type="transmembrane region" description="Helical" evidence="1">
    <location>
        <begin position="320"/>
        <end position="339"/>
    </location>
</feature>
<gene>
    <name evidence="2" type="ORF">UV73_C0001G0170</name>
</gene>
<protein>
    <recommendedName>
        <fullName evidence="4">YfhO family protein</fullName>
    </recommendedName>
</protein>
<feature type="transmembrane region" description="Helical" evidence="1">
    <location>
        <begin position="346"/>
        <end position="367"/>
    </location>
</feature>
<dbReference type="PANTHER" id="PTHR38454">
    <property type="entry name" value="INTEGRAL MEMBRANE PROTEIN-RELATED"/>
    <property type="match status" value="1"/>
</dbReference>
<keyword evidence="1" id="KW-0472">Membrane</keyword>
<evidence type="ECO:0000313" key="2">
    <source>
        <dbReference type="EMBL" id="KKS98649.1"/>
    </source>
</evidence>
<dbReference type="Pfam" id="PF09586">
    <property type="entry name" value="YfhO"/>
    <property type="match status" value="1"/>
</dbReference>
<feature type="transmembrane region" description="Helical" evidence="1">
    <location>
        <begin position="202"/>
        <end position="228"/>
    </location>
</feature>
<evidence type="ECO:0000256" key="1">
    <source>
        <dbReference type="SAM" id="Phobius"/>
    </source>
</evidence>
<proteinExistence type="predicted"/>
<feature type="transmembrane region" description="Helical" evidence="1">
    <location>
        <begin position="249"/>
        <end position="272"/>
    </location>
</feature>
<sequence length="758" mass="85791">MKFFRNNLFILLQIFTAVIFYRQFFFLGKLPIPADTIVGLYHPYRDLFSADYPSGIPFRNFLITDPVRQQYVWRKLAVDQLKQGLLPVWNPYSFAGTPLLANFQSAVFYPLNILYLFLPFSLAWSWQIVLSTLMAGMAMYLFLRNLKLDSPAAFIGGVIYAYGGFAIAWLEWNTLLHAAAWVPLALLAADKLTTDKGRKWPLVLSACLLSSFLAGHLQVFIYGFILVVSYLSYRLIRMEKSRSKHVKKAVLSFGIFILLSLPQALPTLNFILNSYRTADQSQLSEGFFLPWQNLIQFLVPDFFGNPATGNYFGVWNYGEFIGFIGVGGLVLAISSILLLKDATVRFFAAVSLICLLFALPTPAAALIRNLNIPFLSSSQPTRLLFLLDLSLSVLAALAFQRLHGTVSGRHRALSVSGRPLLFILNGMAVLFFATWLLVLVPAITSGQLPPPNQISLRNLIWPTSVFMLVYIFLVLFIFLKTEYVRKIFLWLFVVLIITDLLRFGWKFTSFSEPGYLYPESRIIKELKSDRSLFRIMSLDRRILPPNFSVVHGLYDVSGYDPLYLTNFALYAAAWDRQKPDISPSAFNRIVTPQASDSFLADLLNVKYILSYGILDNPNYSFIINEGETFLYRRQDFFPRAFLVNRQVVVNNAQEAIEEMYDLGVNLRLTAVSEGDLGLAESPLADNESAQITAYLPNLIKIKTAANQSRLLVLSEIHNPFMKATVDTLPVKVHRVDLSLTGIIVPPGNHEIQVEWKLL</sequence>